<dbReference type="AlphaFoldDB" id="A0A2P5C470"/>
<gene>
    <name evidence="2" type="ORF">TorRG33x02_298480</name>
</gene>
<reference evidence="3" key="1">
    <citation type="submission" date="2016-06" db="EMBL/GenBank/DDBJ databases">
        <title>Parallel loss of symbiosis genes in relatives of nitrogen-fixing non-legume Parasponia.</title>
        <authorList>
            <person name="Van Velzen R."/>
            <person name="Holmer R."/>
            <person name="Bu F."/>
            <person name="Rutten L."/>
            <person name="Van Zeijl A."/>
            <person name="Liu W."/>
            <person name="Santuari L."/>
            <person name="Cao Q."/>
            <person name="Sharma T."/>
            <person name="Shen D."/>
            <person name="Roswanjaya Y."/>
            <person name="Wardhani T."/>
            <person name="Kalhor M.S."/>
            <person name="Jansen J."/>
            <person name="Van den Hoogen J."/>
            <person name="Gungor B."/>
            <person name="Hartog M."/>
            <person name="Hontelez J."/>
            <person name="Verver J."/>
            <person name="Yang W.-C."/>
            <person name="Schijlen E."/>
            <person name="Repin R."/>
            <person name="Schilthuizen M."/>
            <person name="Schranz E."/>
            <person name="Heidstra R."/>
            <person name="Miyata K."/>
            <person name="Fedorova E."/>
            <person name="Kohlen W."/>
            <person name="Bisseling T."/>
            <person name="Smit S."/>
            <person name="Geurts R."/>
        </authorList>
    </citation>
    <scope>NUCLEOTIDE SEQUENCE [LARGE SCALE GENOMIC DNA]</scope>
    <source>
        <strain evidence="3">cv. RG33-2</strain>
    </source>
</reference>
<evidence type="ECO:0000313" key="3">
    <source>
        <dbReference type="Proteomes" id="UP000237000"/>
    </source>
</evidence>
<comment type="caution">
    <text evidence="2">The sequence shown here is derived from an EMBL/GenBank/DDBJ whole genome shotgun (WGS) entry which is preliminary data.</text>
</comment>
<dbReference type="InterPro" id="IPR054722">
    <property type="entry name" value="PolX-like_BBD"/>
</dbReference>
<dbReference type="InParanoid" id="A0A2P5C470"/>
<dbReference type="OrthoDB" id="10426537at2759"/>
<dbReference type="Pfam" id="PF22936">
    <property type="entry name" value="Pol_BBD"/>
    <property type="match status" value="1"/>
</dbReference>
<accession>A0A2P5C470</accession>
<sequence>MKKHSSVIIRKIDVDKMLAEVQDEEMTEVVIMEIRSQGELRRMTTEEADLSKIEDLSGNATIMERRATLPKIVGLRRKQKRAMQLPQETSERAMMNGMSKRLSLLKKKNLTATVPEQIDYDNDWIVDSGCSNYMTGDKEKLHNMTEYKGGRVVVTANNSRLQLPISVRRYSCPDSIQTKWHSKMSVMCLE</sequence>
<evidence type="ECO:0000313" key="2">
    <source>
        <dbReference type="EMBL" id="PON55811.1"/>
    </source>
</evidence>
<feature type="domain" description="Retrovirus-related Pol polyprotein from transposon TNT 1-94-like beta-barrel" evidence="1">
    <location>
        <begin position="124"/>
        <end position="162"/>
    </location>
</feature>
<evidence type="ECO:0000259" key="1">
    <source>
        <dbReference type="Pfam" id="PF22936"/>
    </source>
</evidence>
<name>A0A2P5C470_TREOI</name>
<dbReference type="Proteomes" id="UP000237000">
    <property type="component" value="Unassembled WGS sequence"/>
</dbReference>
<protein>
    <recommendedName>
        <fullName evidence="1">Retrovirus-related Pol polyprotein from transposon TNT 1-94-like beta-barrel domain-containing protein</fullName>
    </recommendedName>
</protein>
<proteinExistence type="predicted"/>
<dbReference type="EMBL" id="JXTC01000416">
    <property type="protein sequence ID" value="PON55811.1"/>
    <property type="molecule type" value="Genomic_DNA"/>
</dbReference>
<keyword evidence="3" id="KW-1185">Reference proteome</keyword>
<dbReference type="STRING" id="63057.A0A2P5C470"/>
<organism evidence="2 3">
    <name type="scientific">Trema orientale</name>
    <name type="common">Charcoal tree</name>
    <name type="synonym">Celtis orientalis</name>
    <dbReference type="NCBI Taxonomy" id="63057"/>
    <lineage>
        <taxon>Eukaryota</taxon>
        <taxon>Viridiplantae</taxon>
        <taxon>Streptophyta</taxon>
        <taxon>Embryophyta</taxon>
        <taxon>Tracheophyta</taxon>
        <taxon>Spermatophyta</taxon>
        <taxon>Magnoliopsida</taxon>
        <taxon>eudicotyledons</taxon>
        <taxon>Gunneridae</taxon>
        <taxon>Pentapetalae</taxon>
        <taxon>rosids</taxon>
        <taxon>fabids</taxon>
        <taxon>Rosales</taxon>
        <taxon>Cannabaceae</taxon>
        <taxon>Trema</taxon>
    </lineage>
</organism>